<dbReference type="Proteomes" id="UP000245910">
    <property type="component" value="Chromosome III"/>
</dbReference>
<reference evidence="2" key="1">
    <citation type="submission" date="2014-10" db="EMBL/GenBank/DDBJ databases">
        <authorList>
            <person name="King R."/>
        </authorList>
    </citation>
    <scope>NUCLEOTIDE SEQUENCE [LARGE SCALE GENOMIC DNA]</scope>
    <source>
        <strain evidence="2">A3/5</strain>
    </source>
</reference>
<dbReference type="AlphaFoldDB" id="A0A2L2TD41"/>
<sequence length="203" mass="22575">MKVAGNKTQRYASTVIISKHSGSGYEGPDRLSRTQMSGFKKAKCKDHWNTKKHAGTAQAAWVFVLSCPDARYSTQVPVPERRDKGTRYWDVLVSFVNPIDPNFNCNVLCRVFNWQLPYVQYSIVKATLLCRIGGGGGGREGASESKGQKRENKNCTGWFCETTLQPRASLLNAGKQQQGPDRMAANEIFGQGETMPLCLCLYL</sequence>
<evidence type="ECO:0000313" key="1">
    <source>
        <dbReference type="EMBL" id="CEI68894.1"/>
    </source>
</evidence>
<protein>
    <submittedName>
        <fullName evidence="1">Uncharacterized protein</fullName>
    </submittedName>
</protein>
<dbReference type="EMBL" id="LN649231">
    <property type="protein sequence ID" value="CEI68894.1"/>
    <property type="molecule type" value="Genomic_DNA"/>
</dbReference>
<name>A0A2L2TD41_9HYPO</name>
<proteinExistence type="predicted"/>
<accession>A0A2L2TD41</accession>
<keyword evidence="2" id="KW-1185">Reference proteome</keyword>
<organism evidence="1 2">
    <name type="scientific">Fusarium venenatum</name>
    <dbReference type="NCBI Taxonomy" id="56646"/>
    <lineage>
        <taxon>Eukaryota</taxon>
        <taxon>Fungi</taxon>
        <taxon>Dikarya</taxon>
        <taxon>Ascomycota</taxon>
        <taxon>Pezizomycotina</taxon>
        <taxon>Sordariomycetes</taxon>
        <taxon>Hypocreomycetidae</taxon>
        <taxon>Hypocreales</taxon>
        <taxon>Nectriaceae</taxon>
        <taxon>Fusarium</taxon>
    </lineage>
</organism>
<evidence type="ECO:0000313" key="2">
    <source>
        <dbReference type="Proteomes" id="UP000245910"/>
    </source>
</evidence>